<sequence>MQNSRDDLLCIRYRTKKRSRNNGKKDPINQNQNNCINKRTSFYDFFWSLLFSLSCLVCLLYSELVLGYGDAGDSSSSSVNRSTFCHSHGNQKLCDHACSSIANESNSMNSGSSFELNVSMNCNESYVHHIYANSNYSLPESKAFEEAVMSALGYSSLMCKVQQPEKKPSSTEHQEGPSGRSSRPTYLNLDEFRNITMKDKEGKMPNQLVNITHRLEPDGSDYNYASASKGAKVVAHNKEAKGACNILEKDHDKYLRNPCSVGGKYVVIELSEETLVDAVKIANFEHYSSNFKEFNLSGSLSYPTETWSNLGNFVAANVKHAQVFKLPEPKWVRYLKLDLLSHYGSEFYCTLSIVEVYGIDAMERMLEDLIVTSSEAAPKKISLEEPDSTVSPSLKSDVGPANEIENDENNLSSAGAGAESMDDPTSLAIEVAKNPVNVNKFPDPIIEARQQLNGRIPSDTVLKILMQKVRSLETNLSVLEEYIKELNRRQGKHLPDLEKEIVRISMLLENAKLVIKDLMVWKETIEKEIAHFKSWKMAATSQMNELVRENNMISLDIEKILSNQAKLESKELAVLAVSFLFMCIATLRLLSAKIIMFFGDCHSEKTCSTSGGWVWILVSSMMTVILAFIYS</sequence>
<organism evidence="9 10">
    <name type="scientific">Citrullus colocynthis</name>
    <name type="common">colocynth</name>
    <dbReference type="NCBI Taxonomy" id="252529"/>
    <lineage>
        <taxon>Eukaryota</taxon>
        <taxon>Viridiplantae</taxon>
        <taxon>Streptophyta</taxon>
        <taxon>Embryophyta</taxon>
        <taxon>Tracheophyta</taxon>
        <taxon>Spermatophyta</taxon>
        <taxon>Magnoliopsida</taxon>
        <taxon>eudicotyledons</taxon>
        <taxon>Gunneridae</taxon>
        <taxon>Pentapetalae</taxon>
        <taxon>rosids</taxon>
        <taxon>fabids</taxon>
        <taxon>Cucurbitales</taxon>
        <taxon>Cucurbitaceae</taxon>
        <taxon>Benincaseae</taxon>
        <taxon>Citrullus</taxon>
    </lineage>
</organism>
<keyword evidence="3 7" id="KW-1133">Transmembrane helix</keyword>
<name>A0ABP0XWE6_9ROSI</name>
<feature type="transmembrane region" description="Helical" evidence="7">
    <location>
        <begin position="572"/>
        <end position="591"/>
    </location>
</feature>
<evidence type="ECO:0000256" key="2">
    <source>
        <dbReference type="ARBA" id="ARBA00022692"/>
    </source>
</evidence>
<dbReference type="EMBL" id="OZ021744">
    <property type="protein sequence ID" value="CAK9310867.1"/>
    <property type="molecule type" value="Genomic_DNA"/>
</dbReference>
<evidence type="ECO:0000313" key="10">
    <source>
        <dbReference type="Proteomes" id="UP001642487"/>
    </source>
</evidence>
<dbReference type="Proteomes" id="UP001642487">
    <property type="component" value="Chromosome 10"/>
</dbReference>
<dbReference type="PANTHER" id="PTHR12953:SF3">
    <property type="entry name" value="SUN DOMAIN-CONTAINING PROTEIN 5"/>
    <property type="match status" value="1"/>
</dbReference>
<proteinExistence type="predicted"/>
<gene>
    <name evidence="9" type="ORF">CITCOLO1_LOCUS2508</name>
</gene>
<feature type="transmembrane region" description="Helical" evidence="7">
    <location>
        <begin position="45"/>
        <end position="68"/>
    </location>
</feature>
<feature type="region of interest" description="Disordered" evidence="6">
    <location>
        <begin position="162"/>
        <end position="185"/>
    </location>
</feature>
<evidence type="ECO:0000256" key="1">
    <source>
        <dbReference type="ARBA" id="ARBA00004370"/>
    </source>
</evidence>
<dbReference type="Pfam" id="PF07738">
    <property type="entry name" value="Sad1_UNC"/>
    <property type="match status" value="1"/>
</dbReference>
<evidence type="ECO:0000256" key="5">
    <source>
        <dbReference type="SAM" id="Coils"/>
    </source>
</evidence>
<evidence type="ECO:0000259" key="8">
    <source>
        <dbReference type="PROSITE" id="PS51469"/>
    </source>
</evidence>
<protein>
    <recommendedName>
        <fullName evidence="8">SUN domain-containing protein</fullName>
    </recommendedName>
</protein>
<dbReference type="InterPro" id="IPR008979">
    <property type="entry name" value="Galactose-bd-like_sf"/>
</dbReference>
<dbReference type="Gene3D" id="2.60.120.260">
    <property type="entry name" value="Galactose-binding domain-like"/>
    <property type="match status" value="1"/>
</dbReference>
<keyword evidence="2 7" id="KW-0812">Transmembrane</keyword>
<feature type="region of interest" description="Disordered" evidence="6">
    <location>
        <begin position="381"/>
        <end position="420"/>
    </location>
</feature>
<evidence type="ECO:0000256" key="3">
    <source>
        <dbReference type="ARBA" id="ARBA00022989"/>
    </source>
</evidence>
<feature type="transmembrane region" description="Helical" evidence="7">
    <location>
        <begin position="612"/>
        <end position="630"/>
    </location>
</feature>
<feature type="domain" description="SUN" evidence="8">
    <location>
        <begin position="201"/>
        <end position="361"/>
    </location>
</feature>
<evidence type="ECO:0000256" key="4">
    <source>
        <dbReference type="ARBA" id="ARBA00023136"/>
    </source>
</evidence>
<feature type="coiled-coil region" evidence="5">
    <location>
        <begin position="462"/>
        <end position="489"/>
    </location>
</feature>
<comment type="subcellular location">
    <subcellularLocation>
        <location evidence="1">Membrane</location>
    </subcellularLocation>
</comment>
<dbReference type="InterPro" id="IPR045120">
    <property type="entry name" value="Suco/Slp1-like"/>
</dbReference>
<dbReference type="PANTHER" id="PTHR12953">
    <property type="entry name" value="MEMBRANE PROTEIN CH1 RELATED"/>
    <property type="match status" value="1"/>
</dbReference>
<reference evidence="9 10" key="1">
    <citation type="submission" date="2024-03" db="EMBL/GenBank/DDBJ databases">
        <authorList>
            <person name="Gkanogiannis A."/>
            <person name="Becerra Lopez-Lavalle L."/>
        </authorList>
    </citation>
    <scope>NUCLEOTIDE SEQUENCE [LARGE SCALE GENOMIC DNA]</scope>
</reference>
<evidence type="ECO:0000256" key="7">
    <source>
        <dbReference type="SAM" id="Phobius"/>
    </source>
</evidence>
<dbReference type="SUPFAM" id="SSF49785">
    <property type="entry name" value="Galactose-binding domain-like"/>
    <property type="match status" value="1"/>
</dbReference>
<accession>A0ABP0XWE6</accession>
<dbReference type="InterPro" id="IPR012919">
    <property type="entry name" value="SUN_dom"/>
</dbReference>
<keyword evidence="5" id="KW-0175">Coiled coil</keyword>
<keyword evidence="4 7" id="KW-0472">Membrane</keyword>
<feature type="compositionally biased region" description="Basic and acidic residues" evidence="6">
    <location>
        <begin position="163"/>
        <end position="175"/>
    </location>
</feature>
<dbReference type="PROSITE" id="PS51469">
    <property type="entry name" value="SUN"/>
    <property type="match status" value="1"/>
</dbReference>
<evidence type="ECO:0000313" key="9">
    <source>
        <dbReference type="EMBL" id="CAK9310867.1"/>
    </source>
</evidence>
<keyword evidence="10" id="KW-1185">Reference proteome</keyword>
<evidence type="ECO:0000256" key="6">
    <source>
        <dbReference type="SAM" id="MobiDB-lite"/>
    </source>
</evidence>